<dbReference type="SUPFAM" id="SSF69593">
    <property type="entry name" value="Glycerol-3-phosphate (1)-acyltransferase"/>
    <property type="match status" value="1"/>
</dbReference>
<dbReference type="CDD" id="cd07987">
    <property type="entry name" value="LPLAT_MGAT-like"/>
    <property type="match status" value="1"/>
</dbReference>
<accession>A0A2M7G6D4</accession>
<sequence length="268" mass="30600">MKAKSLPRHKPKDINRRFLKPLRNLIELKYFRFKVRGQEHIPKEGPVIFVANHSGWVPLDALFLLLAIHDFADPSRLPFLIVHDVLIKLPLTYRFLRNLGLIPADWLHYGRDPLPAELNPIAIFPEGADGNCKPFWQAYHMKRWKTGFVRLALQRGAKVVPVAIIGGEEALPVAATLENLKPLLGSVAPLPLSLMPMPSYWRIYFMQPIDFAAFPQATAEDPEACMQLAHEVGLLVQDRLENKAWKNPLLWLSDWVDKENDNPNLSKT</sequence>
<evidence type="ECO:0000313" key="3">
    <source>
        <dbReference type="Proteomes" id="UP000231019"/>
    </source>
</evidence>
<dbReference type="SMART" id="SM00563">
    <property type="entry name" value="PlsC"/>
    <property type="match status" value="1"/>
</dbReference>
<proteinExistence type="predicted"/>
<evidence type="ECO:0000259" key="1">
    <source>
        <dbReference type="SMART" id="SM00563"/>
    </source>
</evidence>
<feature type="domain" description="Phospholipid/glycerol acyltransferase" evidence="1">
    <location>
        <begin position="47"/>
        <end position="167"/>
    </location>
</feature>
<dbReference type="InterPro" id="IPR002123">
    <property type="entry name" value="Plipid/glycerol_acylTrfase"/>
</dbReference>
<dbReference type="Pfam" id="PF01553">
    <property type="entry name" value="Acyltransferase"/>
    <property type="match status" value="1"/>
</dbReference>
<evidence type="ECO:0000313" key="2">
    <source>
        <dbReference type="EMBL" id="PIW17584.1"/>
    </source>
</evidence>
<dbReference type="AlphaFoldDB" id="A0A2M7G6D4"/>
<protein>
    <recommendedName>
        <fullName evidence="1">Phospholipid/glycerol acyltransferase domain-containing protein</fullName>
    </recommendedName>
</protein>
<gene>
    <name evidence="2" type="ORF">COW36_08805</name>
</gene>
<dbReference type="Proteomes" id="UP000231019">
    <property type="component" value="Unassembled WGS sequence"/>
</dbReference>
<dbReference type="PANTHER" id="PTHR22753">
    <property type="entry name" value="TRANSMEMBRANE PROTEIN 68"/>
    <property type="match status" value="1"/>
</dbReference>
<organism evidence="2 3">
    <name type="scientific">bacterium (Candidatus Blackallbacteria) CG17_big_fil_post_rev_8_21_14_2_50_48_46</name>
    <dbReference type="NCBI Taxonomy" id="2014261"/>
    <lineage>
        <taxon>Bacteria</taxon>
        <taxon>Candidatus Blackallbacteria</taxon>
    </lineage>
</organism>
<dbReference type="GO" id="GO:0016746">
    <property type="term" value="F:acyltransferase activity"/>
    <property type="evidence" value="ECO:0007669"/>
    <property type="project" value="InterPro"/>
</dbReference>
<comment type="caution">
    <text evidence="2">The sequence shown here is derived from an EMBL/GenBank/DDBJ whole genome shotgun (WGS) entry which is preliminary data.</text>
</comment>
<name>A0A2M7G6D4_9BACT</name>
<dbReference type="GO" id="GO:0016020">
    <property type="term" value="C:membrane"/>
    <property type="evidence" value="ECO:0007669"/>
    <property type="project" value="TreeGrafter"/>
</dbReference>
<reference evidence="2 3" key="1">
    <citation type="submission" date="2017-09" db="EMBL/GenBank/DDBJ databases">
        <title>Depth-based differentiation of microbial function through sediment-hosted aquifers and enrichment of novel symbionts in the deep terrestrial subsurface.</title>
        <authorList>
            <person name="Probst A.J."/>
            <person name="Ladd B."/>
            <person name="Jarett J.K."/>
            <person name="Geller-Mcgrath D.E."/>
            <person name="Sieber C.M."/>
            <person name="Emerson J.B."/>
            <person name="Anantharaman K."/>
            <person name="Thomas B.C."/>
            <person name="Malmstrom R."/>
            <person name="Stieglmeier M."/>
            <person name="Klingl A."/>
            <person name="Woyke T."/>
            <person name="Ryan C.M."/>
            <person name="Banfield J.F."/>
        </authorList>
    </citation>
    <scope>NUCLEOTIDE SEQUENCE [LARGE SCALE GENOMIC DNA]</scope>
    <source>
        <strain evidence="2">CG17_big_fil_post_rev_8_21_14_2_50_48_46</strain>
    </source>
</reference>
<dbReference type="PANTHER" id="PTHR22753:SF14">
    <property type="entry name" value="MONOACYLGLYCEROL_DIACYLGLYCEROL O-ACYLTRANSFERASE"/>
    <property type="match status" value="1"/>
</dbReference>
<dbReference type="EMBL" id="PFFQ01000023">
    <property type="protein sequence ID" value="PIW17584.1"/>
    <property type="molecule type" value="Genomic_DNA"/>
</dbReference>